<dbReference type="AlphaFoldDB" id="A0A7D6CMV8"/>
<gene>
    <name evidence="2" type="ORF">HYG81_14970</name>
</gene>
<sequence>MTGGSYRTCCDDCESKIRASAHYCPDCGERQQWFTDDEEPDGNLEEVFRRETITEAGDGGLLVGEREVVDRVDDVCSELEALRDEVDNPDVQAALRSAIGSAWSASVIQRLDENSDIRMIADTGRGSTSVRGPVTDVYTRERGESR</sequence>
<accession>A0A7D6CMV8</accession>
<dbReference type="OrthoDB" id="203968at2157"/>
<proteinExistence type="predicted"/>
<dbReference type="EMBL" id="CP059154">
    <property type="protein sequence ID" value="QLK25375.1"/>
    <property type="molecule type" value="Genomic_DNA"/>
</dbReference>
<evidence type="ECO:0000313" key="2">
    <source>
        <dbReference type="EMBL" id="QLK25375.1"/>
    </source>
</evidence>
<dbReference type="GeneID" id="56144533"/>
<dbReference type="KEGG" id="nay:HYG81_14970"/>
<protein>
    <submittedName>
        <fullName evidence="2">Uncharacterized protein</fullName>
    </submittedName>
</protein>
<organism evidence="2 3">
    <name type="scientific">Natrinema zhouii</name>
    <dbReference type="NCBI Taxonomy" id="1710539"/>
    <lineage>
        <taxon>Archaea</taxon>
        <taxon>Methanobacteriati</taxon>
        <taxon>Methanobacteriota</taxon>
        <taxon>Stenosarchaea group</taxon>
        <taxon>Halobacteria</taxon>
        <taxon>Halobacteriales</taxon>
        <taxon>Natrialbaceae</taxon>
        <taxon>Natrinema</taxon>
    </lineage>
</organism>
<feature type="region of interest" description="Disordered" evidence="1">
    <location>
        <begin position="122"/>
        <end position="146"/>
    </location>
</feature>
<dbReference type="RefSeq" id="WP_180840564.1">
    <property type="nucleotide sequence ID" value="NZ_CP059154.1"/>
</dbReference>
<evidence type="ECO:0000313" key="3">
    <source>
        <dbReference type="Proteomes" id="UP000510869"/>
    </source>
</evidence>
<dbReference type="Proteomes" id="UP000510869">
    <property type="component" value="Chromosome"/>
</dbReference>
<reference evidence="2 3" key="1">
    <citation type="submission" date="2020-07" db="EMBL/GenBank/DDBJ databases">
        <title>Natrinema (YPL30) sp. nov. and Haloterrigena xxxxxx (YPL8) sp. nov., isolated from a salt mine.</title>
        <authorList>
            <person name="Cui H."/>
        </authorList>
    </citation>
    <scope>NUCLEOTIDE SEQUENCE [LARGE SCALE GENOMIC DNA]</scope>
    <source>
        <strain evidence="2 3">YPL13</strain>
    </source>
</reference>
<name>A0A7D6CMV8_9EURY</name>
<keyword evidence="3" id="KW-1185">Reference proteome</keyword>
<evidence type="ECO:0000256" key="1">
    <source>
        <dbReference type="SAM" id="MobiDB-lite"/>
    </source>
</evidence>